<keyword evidence="3 9" id="KW-0808">Transferase</keyword>
<dbReference type="GO" id="GO:0002949">
    <property type="term" value="P:tRNA threonylcarbamoyladenosine modification"/>
    <property type="evidence" value="ECO:0007669"/>
    <property type="project" value="UniProtKB-UniRule"/>
</dbReference>
<dbReference type="GO" id="GO:0005524">
    <property type="term" value="F:ATP binding"/>
    <property type="evidence" value="ECO:0007669"/>
    <property type="project" value="UniProtKB-UniRule"/>
</dbReference>
<comment type="function">
    <text evidence="9">Required for the formation of a threonylcarbamoyl group on adenosine at position 37 (t(6)A37) in tRNAs that read codons beginning with adenine. Catalyzes the conversion of L-threonine, HCO(3)(-)/CO(2) and ATP to give threonylcarbamoyl-AMP (TC-AMP) as the acyladenylate intermediate, with the release of diphosphate.</text>
</comment>
<comment type="catalytic activity">
    <reaction evidence="8 9">
        <text>L-threonine + hydrogencarbonate + ATP = L-threonylcarbamoyladenylate + diphosphate + H2O</text>
        <dbReference type="Rhea" id="RHEA:36407"/>
        <dbReference type="ChEBI" id="CHEBI:15377"/>
        <dbReference type="ChEBI" id="CHEBI:17544"/>
        <dbReference type="ChEBI" id="CHEBI:30616"/>
        <dbReference type="ChEBI" id="CHEBI:33019"/>
        <dbReference type="ChEBI" id="CHEBI:57926"/>
        <dbReference type="ChEBI" id="CHEBI:73682"/>
        <dbReference type="EC" id="2.7.7.87"/>
    </reaction>
</comment>
<dbReference type="InterPro" id="IPR023535">
    <property type="entry name" value="TC-AMP_synthase"/>
</dbReference>
<dbReference type="GO" id="GO:0061710">
    <property type="term" value="F:L-threonylcarbamoyladenylate synthase"/>
    <property type="evidence" value="ECO:0007669"/>
    <property type="project" value="UniProtKB-EC"/>
</dbReference>
<dbReference type="InterPro" id="IPR017945">
    <property type="entry name" value="DHBP_synth_RibB-like_a/b_dom"/>
</dbReference>
<dbReference type="EC" id="2.7.7.87" evidence="9"/>
<reference evidence="11 12" key="1">
    <citation type="submission" date="2019-01" db="EMBL/GenBank/DDBJ databases">
        <authorList>
            <person name="Chen W.-M."/>
        </authorList>
    </citation>
    <scope>NUCLEOTIDE SEQUENCE [LARGE SCALE GENOMIC DNA]</scope>
    <source>
        <strain evidence="11 12">KYPC3</strain>
    </source>
</reference>
<organism evidence="11 12">
    <name type="scientific">Rheinheimera riviphila</name>
    <dbReference type="NCBI Taxonomy" id="1834037"/>
    <lineage>
        <taxon>Bacteria</taxon>
        <taxon>Pseudomonadati</taxon>
        <taxon>Pseudomonadota</taxon>
        <taxon>Gammaproteobacteria</taxon>
        <taxon>Chromatiales</taxon>
        <taxon>Chromatiaceae</taxon>
        <taxon>Rheinheimera</taxon>
    </lineage>
</organism>
<accession>A0A437R0B1</accession>
<dbReference type="EMBL" id="SACS01000006">
    <property type="protein sequence ID" value="RVU40189.1"/>
    <property type="molecule type" value="Genomic_DNA"/>
</dbReference>
<keyword evidence="2 9" id="KW-0963">Cytoplasm</keyword>
<feature type="domain" description="YrdC-like" evidence="10">
    <location>
        <begin position="3"/>
        <end position="187"/>
    </location>
</feature>
<dbReference type="AlphaFoldDB" id="A0A437R0B1"/>
<dbReference type="GO" id="GO:0000049">
    <property type="term" value="F:tRNA binding"/>
    <property type="evidence" value="ECO:0007669"/>
    <property type="project" value="TreeGrafter"/>
</dbReference>
<keyword evidence="6 9" id="KW-0547">Nucleotide-binding</keyword>
<dbReference type="InterPro" id="IPR006070">
    <property type="entry name" value="Sua5-like_dom"/>
</dbReference>
<dbReference type="Gene3D" id="3.90.870.10">
    <property type="entry name" value="DHBP synthase"/>
    <property type="match status" value="1"/>
</dbReference>
<keyword evidence="7 9" id="KW-0067">ATP-binding</keyword>
<dbReference type="PANTHER" id="PTHR17490">
    <property type="entry name" value="SUA5"/>
    <property type="match status" value="1"/>
</dbReference>
<gene>
    <name evidence="9" type="primary">tsaC</name>
    <name evidence="11" type="ORF">EOE67_07215</name>
</gene>
<dbReference type="InterPro" id="IPR050156">
    <property type="entry name" value="TC-AMP_synthase_SUA5"/>
</dbReference>
<dbReference type="SUPFAM" id="SSF55821">
    <property type="entry name" value="YrdC/RibB"/>
    <property type="match status" value="1"/>
</dbReference>
<dbReference type="PROSITE" id="PS51163">
    <property type="entry name" value="YRDC"/>
    <property type="match status" value="1"/>
</dbReference>
<evidence type="ECO:0000256" key="7">
    <source>
        <dbReference type="ARBA" id="ARBA00022840"/>
    </source>
</evidence>
<dbReference type="Pfam" id="PF01300">
    <property type="entry name" value="Sua5_yciO_yrdC"/>
    <property type="match status" value="1"/>
</dbReference>
<evidence type="ECO:0000256" key="4">
    <source>
        <dbReference type="ARBA" id="ARBA00022694"/>
    </source>
</evidence>
<dbReference type="GO" id="GO:0005737">
    <property type="term" value="C:cytoplasm"/>
    <property type="evidence" value="ECO:0007669"/>
    <property type="project" value="UniProtKB-SubCell"/>
</dbReference>
<keyword evidence="12" id="KW-1185">Reference proteome</keyword>
<comment type="subcellular location">
    <subcellularLocation>
        <location evidence="1 9">Cytoplasm</location>
    </subcellularLocation>
</comment>
<evidence type="ECO:0000313" key="12">
    <source>
        <dbReference type="Proteomes" id="UP000283077"/>
    </source>
</evidence>
<evidence type="ECO:0000256" key="5">
    <source>
        <dbReference type="ARBA" id="ARBA00022695"/>
    </source>
</evidence>
<comment type="caution">
    <text evidence="11">The sequence shown here is derived from an EMBL/GenBank/DDBJ whole genome shotgun (WGS) entry which is preliminary data.</text>
</comment>
<evidence type="ECO:0000313" key="11">
    <source>
        <dbReference type="EMBL" id="RVU40189.1"/>
    </source>
</evidence>
<evidence type="ECO:0000256" key="1">
    <source>
        <dbReference type="ARBA" id="ARBA00004496"/>
    </source>
</evidence>
<protein>
    <recommendedName>
        <fullName evidence="9">Threonylcarbamoyl-AMP synthase</fullName>
        <shortName evidence="9">TC-AMP synthase</shortName>
        <ecNumber evidence="9">2.7.7.87</ecNumber>
    </recommendedName>
    <alternativeName>
        <fullName evidence="9">L-threonylcarbamoyladenylate synthase</fullName>
    </alternativeName>
    <alternativeName>
        <fullName evidence="9">t(6)A37 threonylcarbamoyladenosine biosynthesis protein TsaC</fullName>
    </alternativeName>
    <alternativeName>
        <fullName evidence="9">tRNA threonylcarbamoyladenosine biosynthesis protein TsaC</fullName>
    </alternativeName>
</protein>
<dbReference type="HAMAP" id="MF_01852">
    <property type="entry name" value="TsaC"/>
    <property type="match status" value="1"/>
</dbReference>
<evidence type="ECO:0000256" key="6">
    <source>
        <dbReference type="ARBA" id="ARBA00022741"/>
    </source>
</evidence>
<dbReference type="Proteomes" id="UP000283077">
    <property type="component" value="Unassembled WGS sequence"/>
</dbReference>
<sequence length="187" mass="19903">MSQTELVKAINALTAGQVIAYPTEAVYGVGCDPDNLAAIALLLQMKQREKSKGLILIAADFAQLAPYIDVDAITAAQQQRMLDSWPGPVTWVVPARPGLTDWLTGQFSTIAVRVSDHPLVQQLCRVYGKPVTSTSANLTGQPACRNAADVAAQLGEQLAVILDAPTGGRLNPSEIRDINTGHIFRAG</sequence>
<comment type="similarity">
    <text evidence="9">Belongs to the SUA5 family. TsaC subfamily.</text>
</comment>
<proteinExistence type="inferred from homology"/>
<dbReference type="OrthoDB" id="9814580at2"/>
<evidence type="ECO:0000256" key="2">
    <source>
        <dbReference type="ARBA" id="ARBA00022490"/>
    </source>
</evidence>
<dbReference type="GO" id="GO:0003725">
    <property type="term" value="F:double-stranded RNA binding"/>
    <property type="evidence" value="ECO:0007669"/>
    <property type="project" value="InterPro"/>
</dbReference>
<evidence type="ECO:0000259" key="10">
    <source>
        <dbReference type="PROSITE" id="PS51163"/>
    </source>
</evidence>
<evidence type="ECO:0000256" key="8">
    <source>
        <dbReference type="ARBA" id="ARBA00048366"/>
    </source>
</evidence>
<keyword evidence="4 9" id="KW-0819">tRNA processing</keyword>
<evidence type="ECO:0000256" key="3">
    <source>
        <dbReference type="ARBA" id="ARBA00022679"/>
    </source>
</evidence>
<keyword evidence="5 9" id="KW-0548">Nucleotidyltransferase</keyword>
<evidence type="ECO:0000256" key="9">
    <source>
        <dbReference type="HAMAP-Rule" id="MF_01852"/>
    </source>
</evidence>
<name>A0A437R0B1_9GAMM</name>
<dbReference type="GO" id="GO:0006450">
    <property type="term" value="P:regulation of translational fidelity"/>
    <property type="evidence" value="ECO:0007669"/>
    <property type="project" value="TreeGrafter"/>
</dbReference>
<dbReference type="NCBIfam" id="TIGR00057">
    <property type="entry name" value="L-threonylcarbamoyladenylate synthase"/>
    <property type="match status" value="1"/>
</dbReference>
<dbReference type="PANTHER" id="PTHR17490:SF18">
    <property type="entry name" value="THREONYLCARBAMOYL-AMP SYNTHASE"/>
    <property type="match status" value="1"/>
</dbReference>
<dbReference type="FunFam" id="3.90.870.10:FF:000004">
    <property type="entry name" value="Threonylcarbamoyl-AMP synthase"/>
    <property type="match status" value="1"/>
</dbReference>